<evidence type="ECO:0000313" key="7">
    <source>
        <dbReference type="Proteomes" id="UP001209570"/>
    </source>
</evidence>
<dbReference type="GO" id="GO:0016887">
    <property type="term" value="F:ATP hydrolysis activity"/>
    <property type="evidence" value="ECO:0007669"/>
    <property type="project" value="InterPro"/>
</dbReference>
<dbReference type="PANTHER" id="PTHR24223:SF443">
    <property type="entry name" value="MULTIDRUG-RESISTANCE LIKE PROTEIN 1, ISOFORM I"/>
    <property type="match status" value="1"/>
</dbReference>
<reference evidence="6" key="1">
    <citation type="submission" date="2021-12" db="EMBL/GenBank/DDBJ databases">
        <title>Prjna785345.</title>
        <authorList>
            <person name="Rujirawat T."/>
            <person name="Krajaejun T."/>
        </authorList>
    </citation>
    <scope>NUCLEOTIDE SEQUENCE</scope>
    <source>
        <strain evidence="6">Pi057C3</strain>
    </source>
</reference>
<keyword evidence="3" id="KW-0547">Nucleotide-binding</keyword>
<evidence type="ECO:0000256" key="3">
    <source>
        <dbReference type="ARBA" id="ARBA00022741"/>
    </source>
</evidence>
<dbReference type="EMBL" id="JAKCXM010000353">
    <property type="protein sequence ID" value="KAJ0395289.1"/>
    <property type="molecule type" value="Genomic_DNA"/>
</dbReference>
<organism evidence="6 7">
    <name type="scientific">Pythium insidiosum</name>
    <name type="common">Pythiosis disease agent</name>
    <dbReference type="NCBI Taxonomy" id="114742"/>
    <lineage>
        <taxon>Eukaryota</taxon>
        <taxon>Sar</taxon>
        <taxon>Stramenopiles</taxon>
        <taxon>Oomycota</taxon>
        <taxon>Peronosporomycetes</taxon>
        <taxon>Pythiales</taxon>
        <taxon>Pythiaceae</taxon>
        <taxon>Pythium</taxon>
    </lineage>
</organism>
<dbReference type="InterPro" id="IPR027417">
    <property type="entry name" value="P-loop_NTPase"/>
</dbReference>
<accession>A0AAD5M5D4</accession>
<feature type="domain" description="ABC transporter" evidence="5">
    <location>
        <begin position="17"/>
        <end position="81"/>
    </location>
</feature>
<evidence type="ECO:0000313" key="6">
    <source>
        <dbReference type="EMBL" id="KAJ0395289.1"/>
    </source>
</evidence>
<dbReference type="AlphaFoldDB" id="A0AAD5M5D4"/>
<comment type="subcellular location">
    <subcellularLocation>
        <location evidence="1">Endomembrane system</location>
        <topology evidence="1">Multi-pass membrane protein</topology>
    </subcellularLocation>
</comment>
<dbReference type="Gene3D" id="3.40.50.300">
    <property type="entry name" value="P-loop containing nucleotide triphosphate hydrolases"/>
    <property type="match status" value="1"/>
</dbReference>
<dbReference type="SUPFAM" id="SSF52540">
    <property type="entry name" value="P-loop containing nucleoside triphosphate hydrolases"/>
    <property type="match status" value="1"/>
</dbReference>
<evidence type="ECO:0000256" key="2">
    <source>
        <dbReference type="ARBA" id="ARBA00022737"/>
    </source>
</evidence>
<keyword evidence="2" id="KW-0677">Repeat</keyword>
<comment type="caution">
    <text evidence="6">The sequence shown here is derived from an EMBL/GenBank/DDBJ whole genome shotgun (WGS) entry which is preliminary data.</text>
</comment>
<dbReference type="InterPro" id="IPR050173">
    <property type="entry name" value="ABC_transporter_C-like"/>
</dbReference>
<dbReference type="GO" id="GO:0012505">
    <property type="term" value="C:endomembrane system"/>
    <property type="evidence" value="ECO:0007669"/>
    <property type="project" value="UniProtKB-SubCell"/>
</dbReference>
<protein>
    <recommendedName>
        <fullName evidence="5">ABC transporter domain-containing protein</fullName>
    </recommendedName>
</protein>
<evidence type="ECO:0000256" key="1">
    <source>
        <dbReference type="ARBA" id="ARBA00004127"/>
    </source>
</evidence>
<sequence length="105" mass="12069">MLFSGTLRFNMDPFNEKNDAELWDVLKKVHLYDVVQRWGSGLEYEIAEKGENLSVGQRQLLCIARALIHESKVIVMDEATANVDQKCDKLNSTTNTRQPWTVPMK</sequence>
<dbReference type="PANTHER" id="PTHR24223">
    <property type="entry name" value="ATP-BINDING CASSETTE SUB-FAMILY C"/>
    <property type="match status" value="1"/>
</dbReference>
<keyword evidence="7" id="KW-1185">Reference proteome</keyword>
<dbReference type="GO" id="GO:0042626">
    <property type="term" value="F:ATPase-coupled transmembrane transporter activity"/>
    <property type="evidence" value="ECO:0007669"/>
    <property type="project" value="TreeGrafter"/>
</dbReference>
<dbReference type="Pfam" id="PF00005">
    <property type="entry name" value="ABC_tran"/>
    <property type="match status" value="1"/>
</dbReference>
<name>A0AAD5M5D4_PYTIN</name>
<dbReference type="InterPro" id="IPR003439">
    <property type="entry name" value="ABC_transporter-like_ATP-bd"/>
</dbReference>
<gene>
    <name evidence="6" type="ORF">P43SY_001157</name>
</gene>
<evidence type="ECO:0000256" key="4">
    <source>
        <dbReference type="ARBA" id="ARBA00022840"/>
    </source>
</evidence>
<proteinExistence type="predicted"/>
<evidence type="ECO:0000259" key="5">
    <source>
        <dbReference type="Pfam" id="PF00005"/>
    </source>
</evidence>
<dbReference type="GO" id="GO:0005524">
    <property type="term" value="F:ATP binding"/>
    <property type="evidence" value="ECO:0007669"/>
    <property type="project" value="UniProtKB-KW"/>
</dbReference>
<keyword evidence="4" id="KW-0067">ATP-binding</keyword>
<dbReference type="Proteomes" id="UP001209570">
    <property type="component" value="Unassembled WGS sequence"/>
</dbReference>
<dbReference type="GO" id="GO:0016020">
    <property type="term" value="C:membrane"/>
    <property type="evidence" value="ECO:0007669"/>
    <property type="project" value="TreeGrafter"/>
</dbReference>